<name>A0AC34Q5I7_9BILA</name>
<evidence type="ECO:0000313" key="2">
    <source>
        <dbReference type="WBParaSite" id="JU765_v2.g13056.t1"/>
    </source>
</evidence>
<evidence type="ECO:0000313" key="1">
    <source>
        <dbReference type="Proteomes" id="UP000887576"/>
    </source>
</evidence>
<accession>A0AC34Q5I7</accession>
<sequence>MQTTEKSVNKSLISLIIILIIDLVAFTCILPLFPTILEEFSKAEPKDELYSKFESSIKIFESIIGVPDLARYNNVFLGGILGSLFSLLQYVSSPIFGALSDNYGRKPLLLISAIGSLFSYYLWSVSTTFWMFVISRVVGGLSKASVTIAIAIVSDLCPNEQRGRGMSFVGIAFSIAFILGPMIGAYFSMNATRFASDTLINPPKFAMVLTVVEILAIIGLLSETLSKTEKSKSNILDSAYNYISPRSLFNFSVVQKSLDRTSLFKMKSYGFIYFLYLFLYSGLEFTLSFYTHIRFHYDGMHQGRMYFFVGILMIIIQGGYVRRIKPGKHHAMATLGLALLIPAYLVISVAYSQWLFYFGLCLYAIASGIVVPCLTTLVSQLSPEAEKGATMGIFRSLGALSRAAGPVFGSLIFWLLGPECCYALGAVLFFIPLVLLRRVQLNEQHLAKTKSQ</sequence>
<reference evidence="2" key="1">
    <citation type="submission" date="2022-11" db="UniProtKB">
        <authorList>
            <consortium name="WormBaseParasite"/>
        </authorList>
    </citation>
    <scope>IDENTIFICATION</scope>
</reference>
<protein>
    <submittedName>
        <fullName evidence="2">Major facilitator superfamily (MFS) profile domain-containing protein</fullName>
    </submittedName>
</protein>
<dbReference type="Proteomes" id="UP000887576">
    <property type="component" value="Unplaced"/>
</dbReference>
<organism evidence="1 2">
    <name type="scientific">Panagrolaimus sp. JU765</name>
    <dbReference type="NCBI Taxonomy" id="591449"/>
    <lineage>
        <taxon>Eukaryota</taxon>
        <taxon>Metazoa</taxon>
        <taxon>Ecdysozoa</taxon>
        <taxon>Nematoda</taxon>
        <taxon>Chromadorea</taxon>
        <taxon>Rhabditida</taxon>
        <taxon>Tylenchina</taxon>
        <taxon>Panagrolaimomorpha</taxon>
        <taxon>Panagrolaimoidea</taxon>
        <taxon>Panagrolaimidae</taxon>
        <taxon>Panagrolaimus</taxon>
    </lineage>
</organism>
<proteinExistence type="predicted"/>
<dbReference type="WBParaSite" id="JU765_v2.g13056.t1">
    <property type="protein sequence ID" value="JU765_v2.g13056.t1"/>
    <property type="gene ID" value="JU765_v2.g13056"/>
</dbReference>